<comment type="caution">
    <text evidence="1">The sequence shown here is derived from an EMBL/GenBank/DDBJ whole genome shotgun (WGS) entry which is preliminary data.</text>
</comment>
<dbReference type="EMBL" id="NEVH01013199">
    <property type="protein sequence ID" value="PNF30033.1"/>
    <property type="molecule type" value="Genomic_DNA"/>
</dbReference>
<sequence>MKFFRALPGYNPRHHDYCLELKWELNLEEIPTPGKTGCWKTKHKMEISRTL</sequence>
<organism evidence="1 2">
    <name type="scientific">Cryptotermes secundus</name>
    <dbReference type="NCBI Taxonomy" id="105785"/>
    <lineage>
        <taxon>Eukaryota</taxon>
        <taxon>Metazoa</taxon>
        <taxon>Ecdysozoa</taxon>
        <taxon>Arthropoda</taxon>
        <taxon>Hexapoda</taxon>
        <taxon>Insecta</taxon>
        <taxon>Pterygota</taxon>
        <taxon>Neoptera</taxon>
        <taxon>Polyneoptera</taxon>
        <taxon>Dictyoptera</taxon>
        <taxon>Blattodea</taxon>
        <taxon>Blattoidea</taxon>
        <taxon>Termitoidae</taxon>
        <taxon>Kalotermitidae</taxon>
        <taxon>Cryptotermitinae</taxon>
        <taxon>Cryptotermes</taxon>
    </lineage>
</organism>
<dbReference type="InParanoid" id="A0A2J7QN89"/>
<evidence type="ECO:0000313" key="2">
    <source>
        <dbReference type="Proteomes" id="UP000235965"/>
    </source>
</evidence>
<name>A0A2J7QN89_9NEOP</name>
<protein>
    <submittedName>
        <fullName evidence="1">Uncharacterized protein</fullName>
    </submittedName>
</protein>
<dbReference type="Proteomes" id="UP000235965">
    <property type="component" value="Unassembled WGS sequence"/>
</dbReference>
<dbReference type="AlphaFoldDB" id="A0A2J7QN89"/>
<reference evidence="1 2" key="1">
    <citation type="submission" date="2017-12" db="EMBL/GenBank/DDBJ databases">
        <title>Hemimetabolous genomes reveal molecular basis of termite eusociality.</title>
        <authorList>
            <person name="Harrison M.C."/>
            <person name="Jongepier E."/>
            <person name="Robertson H.M."/>
            <person name="Arning N."/>
            <person name="Bitard-Feildel T."/>
            <person name="Chao H."/>
            <person name="Childers C.P."/>
            <person name="Dinh H."/>
            <person name="Doddapaneni H."/>
            <person name="Dugan S."/>
            <person name="Gowin J."/>
            <person name="Greiner C."/>
            <person name="Han Y."/>
            <person name="Hu H."/>
            <person name="Hughes D.S.T."/>
            <person name="Huylmans A.-K."/>
            <person name="Kemena C."/>
            <person name="Kremer L.P.M."/>
            <person name="Lee S.L."/>
            <person name="Lopez-Ezquerra A."/>
            <person name="Mallet L."/>
            <person name="Monroy-Kuhn J.M."/>
            <person name="Moser A."/>
            <person name="Murali S.C."/>
            <person name="Muzny D.M."/>
            <person name="Otani S."/>
            <person name="Piulachs M.-D."/>
            <person name="Poelchau M."/>
            <person name="Qu J."/>
            <person name="Schaub F."/>
            <person name="Wada-Katsumata A."/>
            <person name="Worley K.C."/>
            <person name="Xie Q."/>
            <person name="Ylla G."/>
            <person name="Poulsen M."/>
            <person name="Gibbs R.A."/>
            <person name="Schal C."/>
            <person name="Richards S."/>
            <person name="Belles X."/>
            <person name="Korb J."/>
            <person name="Bornberg-Bauer E."/>
        </authorList>
    </citation>
    <scope>NUCLEOTIDE SEQUENCE [LARGE SCALE GENOMIC DNA]</scope>
    <source>
        <tissue evidence="1">Whole body</tissue>
    </source>
</reference>
<keyword evidence="2" id="KW-1185">Reference proteome</keyword>
<accession>A0A2J7QN89</accession>
<proteinExistence type="predicted"/>
<evidence type="ECO:0000313" key="1">
    <source>
        <dbReference type="EMBL" id="PNF30033.1"/>
    </source>
</evidence>
<gene>
    <name evidence="1" type="ORF">B7P43_G05844</name>
</gene>